<feature type="transmembrane region" description="Helical" evidence="1">
    <location>
        <begin position="52"/>
        <end position="73"/>
    </location>
</feature>
<dbReference type="PANTHER" id="PTHR40078">
    <property type="entry name" value="INTEGRAL MEMBRANE PROTEIN-RELATED"/>
    <property type="match status" value="1"/>
</dbReference>
<feature type="transmembrane region" description="Helical" evidence="1">
    <location>
        <begin position="80"/>
        <end position="99"/>
    </location>
</feature>
<evidence type="ECO:0000313" key="2">
    <source>
        <dbReference type="EMBL" id="SDP36781.1"/>
    </source>
</evidence>
<feature type="transmembrane region" description="Helical" evidence="1">
    <location>
        <begin position="111"/>
        <end position="131"/>
    </location>
</feature>
<gene>
    <name evidence="2" type="ORF">SAMN04488529_104166</name>
</gene>
<evidence type="ECO:0000256" key="1">
    <source>
        <dbReference type="SAM" id="Phobius"/>
    </source>
</evidence>
<keyword evidence="1" id="KW-0812">Transmembrane</keyword>
<protein>
    <submittedName>
        <fullName evidence="2">Uncharacterized membrane protein YczE</fullName>
    </submittedName>
</protein>
<dbReference type="PANTHER" id="PTHR40078:SF1">
    <property type="entry name" value="INTEGRAL MEMBRANE PROTEIN"/>
    <property type="match status" value="1"/>
</dbReference>
<dbReference type="STRING" id="94869.SAMN04488529_104166"/>
<dbReference type="InterPro" id="IPR038750">
    <property type="entry name" value="YczE/YyaS-like"/>
</dbReference>
<reference evidence="2 3" key="1">
    <citation type="submission" date="2016-10" db="EMBL/GenBank/DDBJ databases">
        <authorList>
            <person name="de Groot N.N."/>
        </authorList>
    </citation>
    <scope>NUCLEOTIDE SEQUENCE [LARGE SCALE GENOMIC DNA]</scope>
    <source>
        <strain evidence="2 3">DSM 12272</strain>
    </source>
</reference>
<keyword evidence="1" id="KW-0472">Membrane</keyword>
<keyword evidence="3" id="KW-1185">Reference proteome</keyword>
<dbReference type="Proteomes" id="UP000198597">
    <property type="component" value="Unassembled WGS sequence"/>
</dbReference>
<accession>A0A1H0S4P6</accession>
<dbReference type="EMBL" id="FNJM01000004">
    <property type="protein sequence ID" value="SDP36781.1"/>
    <property type="molecule type" value="Genomic_DNA"/>
</dbReference>
<dbReference type="OrthoDB" id="9814474at2"/>
<feature type="transmembrane region" description="Helical" evidence="1">
    <location>
        <begin position="12"/>
        <end position="32"/>
    </location>
</feature>
<feature type="transmembrane region" description="Helical" evidence="1">
    <location>
        <begin position="161"/>
        <end position="188"/>
    </location>
</feature>
<proteinExistence type="predicted"/>
<dbReference type="AlphaFoldDB" id="A0A1H0S4P6"/>
<dbReference type="Pfam" id="PF19700">
    <property type="entry name" value="DUF6198"/>
    <property type="match status" value="1"/>
</dbReference>
<keyword evidence="1" id="KW-1133">Transmembrane helix</keyword>
<dbReference type="RefSeq" id="WP_089968745.1">
    <property type="nucleotide sequence ID" value="NZ_FNJM01000004.1"/>
</dbReference>
<sequence>MKKLNCKQLTKKLVFFFLGVWIIQTGVAIFIGTNIGSDPFTVFTQGLAKMLGITPGIGNMAITFTFLVIILIFSRKSINIGTVLAMISAGPFIDLMISLFKDIHLDSYTMIVKMLFLVLSCVIIAIGFSLLKATDLGVAPNDIIPFIISDKLKLEYRIVRIGLDVTFVVVGFLLGGVVGIGTIIGALLTGPLIQFFMPRLEKFIHTVVYSDDKLEPIANEITE</sequence>
<organism evidence="2 3">
    <name type="scientific">Clostridium gasigenes</name>
    <dbReference type="NCBI Taxonomy" id="94869"/>
    <lineage>
        <taxon>Bacteria</taxon>
        <taxon>Bacillati</taxon>
        <taxon>Bacillota</taxon>
        <taxon>Clostridia</taxon>
        <taxon>Eubacteriales</taxon>
        <taxon>Clostridiaceae</taxon>
        <taxon>Clostridium</taxon>
    </lineage>
</organism>
<evidence type="ECO:0000313" key="3">
    <source>
        <dbReference type="Proteomes" id="UP000198597"/>
    </source>
</evidence>
<name>A0A1H0S4P6_9CLOT</name>